<evidence type="ECO:0000313" key="2">
    <source>
        <dbReference type="EMBL" id="SVC55031.1"/>
    </source>
</evidence>
<protein>
    <submittedName>
        <fullName evidence="2">Uncharacterized protein</fullName>
    </submittedName>
</protein>
<dbReference type="EMBL" id="UINC01097379">
    <property type="protein sequence ID" value="SVC55031.1"/>
    <property type="molecule type" value="Genomic_DNA"/>
</dbReference>
<reference evidence="2" key="1">
    <citation type="submission" date="2018-05" db="EMBL/GenBank/DDBJ databases">
        <authorList>
            <person name="Lanie J.A."/>
            <person name="Ng W.-L."/>
            <person name="Kazmierczak K.M."/>
            <person name="Andrzejewski T.M."/>
            <person name="Davidsen T.M."/>
            <person name="Wayne K.J."/>
            <person name="Tettelin H."/>
            <person name="Glass J.I."/>
            <person name="Rusch D."/>
            <person name="Podicherti R."/>
            <person name="Tsui H.-C.T."/>
            <person name="Winkler M.E."/>
        </authorList>
    </citation>
    <scope>NUCLEOTIDE SEQUENCE</scope>
</reference>
<feature type="transmembrane region" description="Helical" evidence="1">
    <location>
        <begin position="6"/>
        <end position="30"/>
    </location>
</feature>
<keyword evidence="1" id="KW-0472">Membrane</keyword>
<accession>A0A382N652</accession>
<keyword evidence="1" id="KW-0812">Transmembrane</keyword>
<name>A0A382N652_9ZZZZ</name>
<evidence type="ECO:0000256" key="1">
    <source>
        <dbReference type="SAM" id="Phobius"/>
    </source>
</evidence>
<gene>
    <name evidence="2" type="ORF">METZ01_LOCUS307885</name>
</gene>
<sequence>MTLFSAYANLQLSCSFSFEVCLLLVMLLFIHRQHNSTKHNSMQESFFTFRVLSILRSPGAFLFFQQQNSFNMLNLLFLFLPSRSPP</sequence>
<organism evidence="2">
    <name type="scientific">marine metagenome</name>
    <dbReference type="NCBI Taxonomy" id="408172"/>
    <lineage>
        <taxon>unclassified sequences</taxon>
        <taxon>metagenomes</taxon>
        <taxon>ecological metagenomes</taxon>
    </lineage>
</organism>
<keyword evidence="1" id="KW-1133">Transmembrane helix</keyword>
<dbReference type="AlphaFoldDB" id="A0A382N652"/>
<proteinExistence type="predicted"/>